<dbReference type="EMBL" id="QLLO01000001">
    <property type="protein sequence ID" value="RAJ18168.1"/>
    <property type="molecule type" value="Genomic_DNA"/>
</dbReference>
<reference evidence="1 2" key="1">
    <citation type="submission" date="2018-06" db="EMBL/GenBank/DDBJ databases">
        <title>Genomic Encyclopedia of Archaeal and Bacterial Type Strains, Phase II (KMG-II): from individual species to whole genera.</title>
        <authorList>
            <person name="Goeker M."/>
        </authorList>
    </citation>
    <scope>NUCLEOTIDE SEQUENCE [LARGE SCALE GENOMIC DNA]</scope>
    <source>
        <strain evidence="1 2">DSM 24464</strain>
    </source>
</reference>
<keyword evidence="2" id="KW-1185">Reference proteome</keyword>
<dbReference type="OrthoDB" id="9808883at2"/>
<name>A0A327RQ55_9FLAO</name>
<evidence type="ECO:0000313" key="2">
    <source>
        <dbReference type="Proteomes" id="UP000248703"/>
    </source>
</evidence>
<dbReference type="Proteomes" id="UP000248703">
    <property type="component" value="Unassembled WGS sequence"/>
</dbReference>
<dbReference type="InterPro" id="IPR010696">
    <property type="entry name" value="DUF1272"/>
</dbReference>
<dbReference type="RefSeq" id="WP_111658794.1">
    <property type="nucleotide sequence ID" value="NZ_QLLO01000001.1"/>
</dbReference>
<protein>
    <recommendedName>
        <fullName evidence="3">DUF1272 domain-containing protein</fullName>
    </recommendedName>
</protein>
<organism evidence="1 2">
    <name type="scientific">Olleya aquimaris</name>
    <dbReference type="NCBI Taxonomy" id="639310"/>
    <lineage>
        <taxon>Bacteria</taxon>
        <taxon>Pseudomonadati</taxon>
        <taxon>Bacteroidota</taxon>
        <taxon>Flavobacteriia</taxon>
        <taxon>Flavobacteriales</taxon>
        <taxon>Flavobacteriaceae</taxon>
    </lineage>
</organism>
<evidence type="ECO:0008006" key="3">
    <source>
        <dbReference type="Google" id="ProtNLM"/>
    </source>
</evidence>
<dbReference type="AlphaFoldDB" id="A0A327RQ55"/>
<proteinExistence type="predicted"/>
<sequence length="87" mass="9898">MLALRPTCEHCNKSLPYNSEEAVICTFECTYCTTCASELFKHVCPNCGGNFSKRPIRPTHLLEKYPASTTIVYKPKDVKAHLKKYNL</sequence>
<gene>
    <name evidence="1" type="ORF">LY08_00442</name>
</gene>
<evidence type="ECO:0000313" key="1">
    <source>
        <dbReference type="EMBL" id="RAJ18168.1"/>
    </source>
</evidence>
<comment type="caution">
    <text evidence="1">The sequence shown here is derived from an EMBL/GenBank/DDBJ whole genome shotgun (WGS) entry which is preliminary data.</text>
</comment>
<dbReference type="Pfam" id="PF06906">
    <property type="entry name" value="DUF1272"/>
    <property type="match status" value="1"/>
</dbReference>
<accession>A0A327RQ55</accession>